<dbReference type="Pfam" id="PF00892">
    <property type="entry name" value="EamA"/>
    <property type="match status" value="2"/>
</dbReference>
<keyword evidence="6 7" id="KW-0472">Membrane</keyword>
<evidence type="ECO:0000256" key="5">
    <source>
        <dbReference type="ARBA" id="ARBA00022989"/>
    </source>
</evidence>
<evidence type="ECO:0000256" key="3">
    <source>
        <dbReference type="ARBA" id="ARBA00022475"/>
    </source>
</evidence>
<feature type="domain" description="EamA" evidence="8">
    <location>
        <begin position="6"/>
        <end position="136"/>
    </location>
</feature>
<keyword evidence="10" id="KW-1185">Reference proteome</keyword>
<feature type="transmembrane region" description="Helical" evidence="7">
    <location>
        <begin position="237"/>
        <end position="257"/>
    </location>
</feature>
<evidence type="ECO:0000256" key="2">
    <source>
        <dbReference type="ARBA" id="ARBA00007362"/>
    </source>
</evidence>
<proteinExistence type="inferred from homology"/>
<feature type="transmembrane region" description="Helical" evidence="7">
    <location>
        <begin position="202"/>
        <end position="225"/>
    </location>
</feature>
<evidence type="ECO:0000256" key="6">
    <source>
        <dbReference type="ARBA" id="ARBA00023136"/>
    </source>
</evidence>
<dbReference type="PANTHER" id="PTHR42920:SF5">
    <property type="entry name" value="EAMA DOMAIN-CONTAINING PROTEIN"/>
    <property type="match status" value="1"/>
</dbReference>
<feature type="transmembrane region" description="Helical" evidence="7">
    <location>
        <begin position="38"/>
        <end position="56"/>
    </location>
</feature>
<name>A0A1U7NQE5_9FIRM</name>
<feature type="transmembrane region" description="Helical" evidence="7">
    <location>
        <begin position="65"/>
        <end position="85"/>
    </location>
</feature>
<sequence length="301" mass="33329">MNKKEWANIACLLTAMIWGFGFIATASALETFPFFTTLALRFSGASLLYWMIFWFFKPSISKKGLCYSVISGFFLFMAFTLQTIGLKNSDAGTNAFLTSVNVVLVPYLMWMLFHKKPRGIQCLASFLCLAGILLMSCSEQGLRFRNGDWFSLGCAFFFAFQIIANDKASKEADPIAVNACQMSVAALLSIPCALMVDSWPEIVSIKAVLSMAYSILFATGVAYFLQTWAQKYTDASSASLLLSTECLFANFFAILVFHEVKTWTMYLGGGLIFVSILLVEAKGLRLSNPLKKSKISSEEMG</sequence>
<gene>
    <name evidence="9" type="ORF">BO225_01160</name>
</gene>
<feature type="transmembrane region" description="Helical" evidence="7">
    <location>
        <begin position="263"/>
        <end position="284"/>
    </location>
</feature>
<evidence type="ECO:0000256" key="4">
    <source>
        <dbReference type="ARBA" id="ARBA00022692"/>
    </source>
</evidence>
<evidence type="ECO:0000256" key="1">
    <source>
        <dbReference type="ARBA" id="ARBA00004651"/>
    </source>
</evidence>
<dbReference type="Proteomes" id="UP000186705">
    <property type="component" value="Unassembled WGS sequence"/>
</dbReference>
<dbReference type="RefSeq" id="WP_076340463.1">
    <property type="nucleotide sequence ID" value="NZ_CAPDDE010000013.1"/>
</dbReference>
<reference evidence="9 10" key="1">
    <citation type="submission" date="2016-11" db="EMBL/GenBank/DDBJ databases">
        <title>Description of two novel members of the family Erysipelotrichaceae: Ileibacterium lipovorans gen. nov., sp. nov. and Dubosiella newyorkensis, gen. nov., sp. nov.</title>
        <authorList>
            <person name="Cox L.M."/>
            <person name="Sohn J."/>
            <person name="Tyrrell K.L."/>
            <person name="Citron D.M."/>
            <person name="Lawson P.A."/>
            <person name="Patel N.B."/>
            <person name="Iizumi T."/>
            <person name="Perez-Perez G.I."/>
            <person name="Goldstein E.J."/>
            <person name="Blaser M.J."/>
        </authorList>
    </citation>
    <scope>NUCLEOTIDE SEQUENCE [LARGE SCALE GENOMIC DNA]</scope>
    <source>
        <strain evidence="9 10">NYU-BL-A4</strain>
    </source>
</reference>
<comment type="subcellular location">
    <subcellularLocation>
        <location evidence="1">Cell membrane</location>
        <topology evidence="1">Multi-pass membrane protein</topology>
    </subcellularLocation>
</comment>
<dbReference type="GeneID" id="78274561"/>
<comment type="similarity">
    <text evidence="2">Belongs to the EamA transporter family.</text>
</comment>
<dbReference type="GO" id="GO:0005886">
    <property type="term" value="C:plasma membrane"/>
    <property type="evidence" value="ECO:0007669"/>
    <property type="project" value="UniProtKB-SubCell"/>
</dbReference>
<keyword evidence="4 7" id="KW-0812">Transmembrane</keyword>
<dbReference type="InterPro" id="IPR000620">
    <property type="entry name" value="EamA_dom"/>
</dbReference>
<evidence type="ECO:0000256" key="7">
    <source>
        <dbReference type="SAM" id="Phobius"/>
    </source>
</evidence>
<evidence type="ECO:0000313" key="10">
    <source>
        <dbReference type="Proteomes" id="UP000186705"/>
    </source>
</evidence>
<dbReference type="EMBL" id="MPKA01000034">
    <property type="protein sequence ID" value="OLU47857.1"/>
    <property type="molecule type" value="Genomic_DNA"/>
</dbReference>
<dbReference type="InterPro" id="IPR051258">
    <property type="entry name" value="Diverse_Substrate_Transporter"/>
</dbReference>
<dbReference type="SUPFAM" id="SSF103481">
    <property type="entry name" value="Multidrug resistance efflux transporter EmrE"/>
    <property type="match status" value="2"/>
</dbReference>
<keyword evidence="5 7" id="KW-1133">Transmembrane helix</keyword>
<dbReference type="InterPro" id="IPR037185">
    <property type="entry name" value="EmrE-like"/>
</dbReference>
<feature type="transmembrane region" description="Helical" evidence="7">
    <location>
        <begin position="122"/>
        <end position="142"/>
    </location>
</feature>
<protein>
    <recommendedName>
        <fullName evidence="8">EamA domain-containing protein</fullName>
    </recommendedName>
</protein>
<dbReference type="STRING" id="1862672.BO225_01160"/>
<keyword evidence="3" id="KW-1003">Cell membrane</keyword>
<feature type="transmembrane region" description="Helical" evidence="7">
    <location>
        <begin position="91"/>
        <end position="110"/>
    </location>
</feature>
<accession>A0A1U7NQE5</accession>
<dbReference type="AlphaFoldDB" id="A0A1U7NQE5"/>
<feature type="domain" description="EamA" evidence="8">
    <location>
        <begin position="147"/>
        <end position="279"/>
    </location>
</feature>
<evidence type="ECO:0000259" key="8">
    <source>
        <dbReference type="Pfam" id="PF00892"/>
    </source>
</evidence>
<comment type="caution">
    <text evidence="9">The sequence shown here is derived from an EMBL/GenBank/DDBJ whole genome shotgun (WGS) entry which is preliminary data.</text>
</comment>
<dbReference type="OrthoDB" id="9804865at2"/>
<evidence type="ECO:0000313" key="9">
    <source>
        <dbReference type="EMBL" id="OLU47857.1"/>
    </source>
</evidence>
<dbReference type="PANTHER" id="PTHR42920">
    <property type="entry name" value="OS03G0707200 PROTEIN-RELATED"/>
    <property type="match status" value="1"/>
</dbReference>
<organism evidence="9 10">
    <name type="scientific">Dubosiella newyorkensis</name>
    <dbReference type="NCBI Taxonomy" id="1862672"/>
    <lineage>
        <taxon>Bacteria</taxon>
        <taxon>Bacillati</taxon>
        <taxon>Bacillota</taxon>
        <taxon>Erysipelotrichia</taxon>
        <taxon>Erysipelotrichales</taxon>
        <taxon>Erysipelotrichaceae</taxon>
        <taxon>Dubosiella</taxon>
    </lineage>
</organism>